<organism evidence="2 4">
    <name type="scientific">Pectobacterium polaris</name>
    <dbReference type="NCBI Taxonomy" id="2042057"/>
    <lineage>
        <taxon>Bacteria</taxon>
        <taxon>Pseudomonadati</taxon>
        <taxon>Pseudomonadota</taxon>
        <taxon>Gammaproteobacteria</taxon>
        <taxon>Enterobacterales</taxon>
        <taxon>Pectobacteriaceae</taxon>
        <taxon>Pectobacterium</taxon>
    </lineage>
</organism>
<gene>
    <name evidence="1" type="ORF">EXT50_16420</name>
    <name evidence="2" type="ORF">EXT53_16520</name>
</gene>
<dbReference type="EMBL" id="SGPX01000009">
    <property type="protein sequence ID" value="MCL6352747.1"/>
    <property type="molecule type" value="Genomic_DNA"/>
</dbReference>
<evidence type="ECO:0000313" key="4">
    <source>
        <dbReference type="Proteomes" id="UP001057360"/>
    </source>
</evidence>
<dbReference type="Pfam" id="PF12889">
    <property type="entry name" value="DUF3829"/>
    <property type="match status" value="1"/>
</dbReference>
<dbReference type="AlphaFoldDB" id="A0AAW5GEQ8"/>
<evidence type="ECO:0000313" key="3">
    <source>
        <dbReference type="Proteomes" id="UP001055618"/>
    </source>
</evidence>
<name>A0AAW5GEQ8_9GAMM</name>
<keyword evidence="3" id="KW-1185">Reference proteome</keyword>
<proteinExistence type="predicted"/>
<reference evidence="2" key="1">
    <citation type="submission" date="2019-02" db="EMBL/GenBank/DDBJ databases">
        <title>New Zealand Erwinia strains with phe-tRNA free attachment sites.</title>
        <authorList>
            <person name="Nunes-Leite L."/>
            <person name="Pitman A.R."/>
        </authorList>
    </citation>
    <scope>NUCLEOTIDE SEQUENCE</scope>
    <source>
        <strain evidence="2">Ec-140</strain>
        <strain evidence="1">Ec-143</strain>
    </source>
</reference>
<evidence type="ECO:0000313" key="2">
    <source>
        <dbReference type="EMBL" id="MCL6370161.1"/>
    </source>
</evidence>
<accession>A0AAW5GEQ8</accession>
<sequence>MKKVVSALVTVAVIGGAVIYKTDVLNELMGGKAEGSAETLLSKENEATVAKLAPFVGCINGVDGIWRGAYARYHTAYESQLANGRAFWNLQTRFTLTQHGDQYAIAKNCVEGLEAGAKSGQADPELDPIGADYAQALQQLIPLVQEVDTYYSQGDYKDDGMAKGKTLQSQIEPLFKTFFEKSDRIHSIVASRNLAIEKQALVAMEQRNGKDIWWHTENVMLEARTVIDAIDALNVQDRLTVENLQPLETTYQQALDAAKTYGEANRASMANKTAADPFWFNLEPNASALLANVKALRRDLDKSKNAGLEKNYNNMINSFNRLVTEYNNRNQSRNRYIESMNKG</sequence>
<protein>
    <submittedName>
        <fullName evidence="2">DUF3829 domain-containing protein</fullName>
    </submittedName>
</protein>
<evidence type="ECO:0000313" key="1">
    <source>
        <dbReference type="EMBL" id="MCL6352747.1"/>
    </source>
</evidence>
<comment type="caution">
    <text evidence="2">The sequence shown here is derived from an EMBL/GenBank/DDBJ whole genome shotgun (WGS) entry which is preliminary data.</text>
</comment>
<dbReference type="Proteomes" id="UP001055618">
    <property type="component" value="Unassembled WGS sequence"/>
</dbReference>
<dbReference type="EMBL" id="SGPY01000009">
    <property type="protein sequence ID" value="MCL6370161.1"/>
    <property type="molecule type" value="Genomic_DNA"/>
</dbReference>
<dbReference type="RefSeq" id="WP_226308259.1">
    <property type="nucleotide sequence ID" value="NZ_CAKLIY010000007.1"/>
</dbReference>
<dbReference type="InterPro" id="IPR024291">
    <property type="entry name" value="DUF3829"/>
</dbReference>
<dbReference type="Proteomes" id="UP001057360">
    <property type="component" value="Unassembled WGS sequence"/>
</dbReference>